<feature type="transmembrane region" description="Helical" evidence="5">
    <location>
        <begin position="179"/>
        <end position="201"/>
    </location>
</feature>
<feature type="transmembrane region" description="Helical" evidence="5">
    <location>
        <begin position="327"/>
        <end position="345"/>
    </location>
</feature>
<evidence type="ECO:0000313" key="7">
    <source>
        <dbReference type="EMBL" id="ABJ88139.1"/>
    </source>
</evidence>
<dbReference type="AlphaFoldDB" id="Q01QD1"/>
<evidence type="ECO:0000256" key="3">
    <source>
        <dbReference type="ARBA" id="ARBA00022989"/>
    </source>
</evidence>
<dbReference type="InterPro" id="IPR036513">
    <property type="entry name" value="STAS_dom_sf"/>
</dbReference>
<dbReference type="GO" id="GO:0055085">
    <property type="term" value="P:transmembrane transport"/>
    <property type="evidence" value="ECO:0007669"/>
    <property type="project" value="InterPro"/>
</dbReference>
<dbReference type="InterPro" id="IPR002645">
    <property type="entry name" value="STAS_dom"/>
</dbReference>
<accession>Q01QD1</accession>
<name>Q01QD1_SOLUE</name>
<dbReference type="KEGG" id="sus:Acid_7228"/>
<evidence type="ECO:0000259" key="6">
    <source>
        <dbReference type="PROSITE" id="PS50801"/>
    </source>
</evidence>
<dbReference type="HOGENOM" id="CLU_003182_13_1_0"/>
<dbReference type="Pfam" id="PF01740">
    <property type="entry name" value="STAS"/>
    <property type="match status" value="1"/>
</dbReference>
<feature type="transmembrane region" description="Helical" evidence="5">
    <location>
        <begin position="88"/>
        <end position="117"/>
    </location>
</feature>
<dbReference type="Gene3D" id="3.30.750.24">
    <property type="entry name" value="STAS domain"/>
    <property type="match status" value="1"/>
</dbReference>
<dbReference type="Pfam" id="PF00916">
    <property type="entry name" value="Sulfate_transp"/>
    <property type="match status" value="1"/>
</dbReference>
<feature type="domain" description="STAS" evidence="6">
    <location>
        <begin position="450"/>
        <end position="551"/>
    </location>
</feature>
<dbReference type="InterPro" id="IPR001902">
    <property type="entry name" value="SLC26A/SulP_fam"/>
</dbReference>
<feature type="transmembrane region" description="Helical" evidence="5">
    <location>
        <begin position="389"/>
        <end position="417"/>
    </location>
</feature>
<dbReference type="CDD" id="cd07042">
    <property type="entry name" value="STAS_SulP_like_sulfate_transporter"/>
    <property type="match status" value="1"/>
</dbReference>
<dbReference type="PANTHER" id="PTHR11814">
    <property type="entry name" value="SULFATE TRANSPORTER"/>
    <property type="match status" value="1"/>
</dbReference>
<feature type="transmembrane region" description="Helical" evidence="5">
    <location>
        <begin position="293"/>
        <end position="315"/>
    </location>
</feature>
<dbReference type="FunCoup" id="Q01QD1">
    <property type="interactions" value="230"/>
</dbReference>
<keyword evidence="3 5" id="KW-1133">Transmembrane helix</keyword>
<dbReference type="InParanoid" id="Q01QD1"/>
<dbReference type="PROSITE" id="PS50801">
    <property type="entry name" value="STAS"/>
    <property type="match status" value="1"/>
</dbReference>
<dbReference type="eggNOG" id="COG0659">
    <property type="taxonomic scope" value="Bacteria"/>
</dbReference>
<reference evidence="7" key="1">
    <citation type="submission" date="2006-10" db="EMBL/GenBank/DDBJ databases">
        <title>Complete sequence of Solibacter usitatus Ellin6076.</title>
        <authorList>
            <consortium name="US DOE Joint Genome Institute"/>
            <person name="Copeland A."/>
            <person name="Lucas S."/>
            <person name="Lapidus A."/>
            <person name="Barry K."/>
            <person name="Detter J.C."/>
            <person name="Glavina del Rio T."/>
            <person name="Hammon N."/>
            <person name="Israni S."/>
            <person name="Dalin E."/>
            <person name="Tice H."/>
            <person name="Pitluck S."/>
            <person name="Thompson L.S."/>
            <person name="Brettin T."/>
            <person name="Bruce D."/>
            <person name="Han C."/>
            <person name="Tapia R."/>
            <person name="Gilna P."/>
            <person name="Schmutz J."/>
            <person name="Larimer F."/>
            <person name="Land M."/>
            <person name="Hauser L."/>
            <person name="Kyrpides N."/>
            <person name="Mikhailova N."/>
            <person name="Janssen P.H."/>
            <person name="Kuske C.R."/>
            <person name="Richardson P."/>
        </authorList>
    </citation>
    <scope>NUCLEOTIDE SEQUENCE</scope>
    <source>
        <strain evidence="7">Ellin6076</strain>
    </source>
</reference>
<feature type="transmembrane region" description="Helical" evidence="5">
    <location>
        <begin position="252"/>
        <end position="273"/>
    </location>
</feature>
<dbReference type="EMBL" id="CP000473">
    <property type="protein sequence ID" value="ABJ88139.1"/>
    <property type="molecule type" value="Genomic_DNA"/>
</dbReference>
<keyword evidence="4 5" id="KW-0472">Membrane</keyword>
<feature type="transmembrane region" description="Helical" evidence="5">
    <location>
        <begin position="129"/>
        <end position="148"/>
    </location>
</feature>
<gene>
    <name evidence="7" type="ordered locus">Acid_7228</name>
</gene>
<sequence length="564" mass="59524">MTAVPETPLDHWMPKLVLCLRQYTWQIFVKDLIAGLTVGLVALPLAMAFGIASGVTPQAGIYTAVVAGFIISALGGSRVQIGGPTGAFVVIVSGIVLKFGISGLLMVTAMAGVLLLVMGATGLGTAVRFIPRPVTIGFTNGIAVLIASTQIRDFLGLKIAAVPSEFLLRMEKLGAHLNTIDPVTAVVGGVSLGIILLWPLVTKRVPGSIVALLAGTALAIVLKLPVETIGSKFGGIPTGLPTFHIPQFRADLILPLLPSAMTVALLAAVESLLSAVVADGMSGDKHNSNVELIAQGIANVISPMVGGLPATGAIARTATNIRSGAKTPVSGMIHALTLLMILLVAAPLAKFIPLATLAAVLFVVAYNMGEWREIVGILRLGRAERVVWVATFGLTVVADLTVAVEVGMTLAALLYIYRVSQTTTIAPVTDAYIEKGRPHVLQGKDIPQFVTILRIHGPFLFGTTEKLADATEDLSHYGHVVILRVRNMTAIDATGLYALEKLAERLHTTGRHVLVCGARRQPRTMLERADFVSVIGQENILPHVDAALARARILHHFAENQRSA</sequence>
<feature type="transmembrane region" description="Helical" evidence="5">
    <location>
        <begin position="59"/>
        <end position="76"/>
    </location>
</feature>
<feature type="transmembrane region" description="Helical" evidence="5">
    <location>
        <begin position="32"/>
        <end position="53"/>
    </location>
</feature>
<evidence type="ECO:0000256" key="2">
    <source>
        <dbReference type="ARBA" id="ARBA00022692"/>
    </source>
</evidence>
<dbReference type="SUPFAM" id="SSF52091">
    <property type="entry name" value="SpoIIaa-like"/>
    <property type="match status" value="1"/>
</dbReference>
<dbReference type="STRING" id="234267.Acid_7228"/>
<proteinExistence type="predicted"/>
<feature type="transmembrane region" description="Helical" evidence="5">
    <location>
        <begin position="207"/>
        <end position="226"/>
    </location>
</feature>
<dbReference type="InterPro" id="IPR011547">
    <property type="entry name" value="SLC26A/SulP_dom"/>
</dbReference>
<evidence type="ECO:0000256" key="1">
    <source>
        <dbReference type="ARBA" id="ARBA00004141"/>
    </source>
</evidence>
<evidence type="ECO:0000256" key="5">
    <source>
        <dbReference type="SAM" id="Phobius"/>
    </source>
</evidence>
<comment type="subcellular location">
    <subcellularLocation>
        <location evidence="1">Membrane</location>
        <topology evidence="1">Multi-pass membrane protein</topology>
    </subcellularLocation>
</comment>
<dbReference type="GO" id="GO:0016020">
    <property type="term" value="C:membrane"/>
    <property type="evidence" value="ECO:0007669"/>
    <property type="project" value="UniProtKB-SubCell"/>
</dbReference>
<organism evidence="7">
    <name type="scientific">Solibacter usitatus (strain Ellin6076)</name>
    <dbReference type="NCBI Taxonomy" id="234267"/>
    <lineage>
        <taxon>Bacteria</taxon>
        <taxon>Pseudomonadati</taxon>
        <taxon>Acidobacteriota</taxon>
        <taxon>Terriglobia</taxon>
        <taxon>Bryobacterales</taxon>
        <taxon>Solibacteraceae</taxon>
        <taxon>Candidatus Solibacter</taxon>
    </lineage>
</organism>
<evidence type="ECO:0000256" key="4">
    <source>
        <dbReference type="ARBA" id="ARBA00023136"/>
    </source>
</evidence>
<protein>
    <submittedName>
        <fullName evidence="7">Sulphate transporter</fullName>
    </submittedName>
</protein>
<keyword evidence="2 5" id="KW-0812">Transmembrane</keyword>